<reference evidence="2 3" key="1">
    <citation type="submission" date="2016-06" db="EMBL/GenBank/DDBJ databases">
        <authorList>
            <person name="Kjaerup R.B."/>
            <person name="Dalgaard T.S."/>
            <person name="Juul-Madsen H.R."/>
        </authorList>
    </citation>
    <scope>NUCLEOTIDE SEQUENCE [LARGE SCALE GENOMIC DNA]</scope>
    <source>
        <strain evidence="2 3">DSM 43904</strain>
    </source>
</reference>
<organism evidence="2 3">
    <name type="scientific">Micromonospora echinaurantiaca</name>
    <dbReference type="NCBI Taxonomy" id="47857"/>
    <lineage>
        <taxon>Bacteria</taxon>
        <taxon>Bacillati</taxon>
        <taxon>Actinomycetota</taxon>
        <taxon>Actinomycetes</taxon>
        <taxon>Micromonosporales</taxon>
        <taxon>Micromonosporaceae</taxon>
        <taxon>Micromonospora</taxon>
    </lineage>
</organism>
<sequence length="159" mass="15967">MRRLLAITVVATALLVPAGCAADRTAVGPVTPAASAGALTSGPVASGAAGGDATGACAAARQAGATAVTTYVEEVGRMLAAIGANDTATAETARRRAEAALTGWRTALRQQAERAADPQLKTLLADLAGEVAALGTDLDAIDETELDRLQQRLDQVCGR</sequence>
<feature type="signal peptide" evidence="1">
    <location>
        <begin position="1"/>
        <end position="21"/>
    </location>
</feature>
<proteinExistence type="predicted"/>
<evidence type="ECO:0000313" key="3">
    <source>
        <dbReference type="Proteomes" id="UP000198217"/>
    </source>
</evidence>
<gene>
    <name evidence="2" type="ORF">GA0070609_0607</name>
</gene>
<protein>
    <submittedName>
        <fullName evidence="2">Uncharacterized protein</fullName>
    </submittedName>
</protein>
<dbReference type="AlphaFoldDB" id="A0A1C5GXU4"/>
<dbReference type="EMBL" id="LT607750">
    <property type="protein sequence ID" value="SCG38629.1"/>
    <property type="molecule type" value="Genomic_DNA"/>
</dbReference>
<name>A0A1C5GXU4_9ACTN</name>
<dbReference type="Proteomes" id="UP000198217">
    <property type="component" value="Chromosome I"/>
</dbReference>
<feature type="chain" id="PRO_5039053573" evidence="1">
    <location>
        <begin position="22"/>
        <end position="159"/>
    </location>
</feature>
<keyword evidence="3" id="KW-1185">Reference proteome</keyword>
<keyword evidence="1" id="KW-0732">Signal</keyword>
<evidence type="ECO:0000313" key="2">
    <source>
        <dbReference type="EMBL" id="SCG38629.1"/>
    </source>
</evidence>
<dbReference type="RefSeq" id="WP_088992379.1">
    <property type="nucleotide sequence ID" value="NZ_LT607750.1"/>
</dbReference>
<evidence type="ECO:0000256" key="1">
    <source>
        <dbReference type="SAM" id="SignalP"/>
    </source>
</evidence>
<accession>A0A1C5GXU4</accession>